<dbReference type="Proteomes" id="UP001162802">
    <property type="component" value="Unassembled WGS sequence"/>
</dbReference>
<protein>
    <submittedName>
        <fullName evidence="1">Phage tail assembly protein</fullName>
    </submittedName>
</protein>
<reference evidence="1" key="1">
    <citation type="submission" date="2022-03" db="EMBL/GenBank/DDBJ databases">
        <title>Identification of a novel bacterium isolated from mangrove sediments.</title>
        <authorList>
            <person name="Pan X."/>
        </authorList>
    </citation>
    <scope>NUCLEOTIDE SEQUENCE</scope>
    <source>
        <strain evidence="1">B2637</strain>
    </source>
</reference>
<evidence type="ECO:0000313" key="2">
    <source>
        <dbReference type="Proteomes" id="UP001162802"/>
    </source>
</evidence>
<proteinExistence type="predicted"/>
<evidence type="ECO:0000313" key="1">
    <source>
        <dbReference type="EMBL" id="MCJ1959635.1"/>
    </source>
</evidence>
<organism evidence="1 2">
    <name type="scientific">Novosphingobium mangrovi</name>
    <name type="common">ex Hu et al. 2023</name>
    <dbReference type="NCBI Taxonomy" id="2930094"/>
    <lineage>
        <taxon>Bacteria</taxon>
        <taxon>Pseudomonadati</taxon>
        <taxon>Pseudomonadota</taxon>
        <taxon>Alphaproteobacteria</taxon>
        <taxon>Sphingomonadales</taxon>
        <taxon>Sphingomonadaceae</taxon>
        <taxon>Novosphingobium</taxon>
    </lineage>
</organism>
<sequence length="113" mass="12009">MTDASQTPPAAARARETVTITLNEPITRGGGNISEITLRKPRTGEMRGLKVEDMFTTDVNTLIVLLPRIATPTLIAADVENLDADDLMEVAGAVKGFFMPPAMKQAIKALSGA</sequence>
<gene>
    <name evidence="1" type="ORF">MTR65_02930</name>
</gene>
<dbReference type="Pfam" id="PF10109">
    <property type="entry name" value="Phage_TAC_7"/>
    <property type="match status" value="1"/>
</dbReference>
<comment type="caution">
    <text evidence="1">The sequence shown here is derived from an EMBL/GenBank/DDBJ whole genome shotgun (WGS) entry which is preliminary data.</text>
</comment>
<dbReference type="RefSeq" id="WP_243796873.1">
    <property type="nucleotide sequence ID" value="NZ_JALHAT010000003.1"/>
</dbReference>
<dbReference type="EMBL" id="JALHAT010000003">
    <property type="protein sequence ID" value="MCJ1959635.1"/>
    <property type="molecule type" value="Genomic_DNA"/>
</dbReference>
<dbReference type="InterPro" id="IPR019289">
    <property type="entry name" value="Phage_tail_E/E"/>
</dbReference>
<name>A0ABT0A8V4_9SPHN</name>
<keyword evidence="2" id="KW-1185">Reference proteome</keyword>
<accession>A0ABT0A8V4</accession>